<evidence type="ECO:0000256" key="2">
    <source>
        <dbReference type="ARBA" id="ARBA00022448"/>
    </source>
</evidence>
<gene>
    <name evidence="10" type="ordered locus">Francci3_2871</name>
</gene>
<feature type="transmembrane region" description="Helical" evidence="8">
    <location>
        <begin position="281"/>
        <end position="302"/>
    </location>
</feature>
<dbReference type="Pfam" id="PF07690">
    <property type="entry name" value="MFS_1"/>
    <property type="match status" value="1"/>
</dbReference>
<keyword evidence="11" id="KW-1185">Reference proteome</keyword>
<feature type="transmembrane region" description="Helical" evidence="8">
    <location>
        <begin position="178"/>
        <end position="202"/>
    </location>
</feature>
<dbReference type="PhylomeDB" id="Q2J913"/>
<feature type="transmembrane region" description="Helical" evidence="8">
    <location>
        <begin position="152"/>
        <end position="172"/>
    </location>
</feature>
<feature type="region of interest" description="Disordered" evidence="7">
    <location>
        <begin position="523"/>
        <end position="563"/>
    </location>
</feature>
<dbReference type="PANTHER" id="PTHR42718:SF47">
    <property type="entry name" value="METHYL VIOLOGEN RESISTANCE PROTEIN SMVA"/>
    <property type="match status" value="1"/>
</dbReference>
<evidence type="ECO:0000259" key="9">
    <source>
        <dbReference type="PROSITE" id="PS50850"/>
    </source>
</evidence>
<feature type="compositionally biased region" description="Polar residues" evidence="7">
    <location>
        <begin position="525"/>
        <end position="535"/>
    </location>
</feature>
<evidence type="ECO:0000256" key="1">
    <source>
        <dbReference type="ARBA" id="ARBA00004651"/>
    </source>
</evidence>
<evidence type="ECO:0000256" key="8">
    <source>
        <dbReference type="SAM" id="Phobius"/>
    </source>
</evidence>
<feature type="transmembrane region" description="Helical" evidence="8">
    <location>
        <begin position="341"/>
        <end position="363"/>
    </location>
</feature>
<evidence type="ECO:0000256" key="4">
    <source>
        <dbReference type="ARBA" id="ARBA00022692"/>
    </source>
</evidence>
<dbReference type="SUPFAM" id="SSF103473">
    <property type="entry name" value="MFS general substrate transporter"/>
    <property type="match status" value="1"/>
</dbReference>
<dbReference type="EMBL" id="CP000249">
    <property type="protein sequence ID" value="ABD12229.1"/>
    <property type="molecule type" value="Genomic_DNA"/>
</dbReference>
<dbReference type="GO" id="GO:0022857">
    <property type="term" value="F:transmembrane transporter activity"/>
    <property type="evidence" value="ECO:0007669"/>
    <property type="project" value="InterPro"/>
</dbReference>
<keyword evidence="4 8" id="KW-0812">Transmembrane</keyword>
<dbReference type="STRING" id="106370.Francci3_2871"/>
<feature type="transmembrane region" description="Helical" evidence="8">
    <location>
        <begin position="493"/>
        <end position="516"/>
    </location>
</feature>
<feature type="transmembrane region" description="Helical" evidence="8">
    <location>
        <begin position="308"/>
        <end position="334"/>
    </location>
</feature>
<dbReference type="GO" id="GO:0005886">
    <property type="term" value="C:plasma membrane"/>
    <property type="evidence" value="ECO:0007669"/>
    <property type="project" value="UniProtKB-SubCell"/>
</dbReference>
<organism evidence="10 11">
    <name type="scientific">Frankia casuarinae (strain DSM 45818 / CECT 9043 / HFP020203 / CcI3)</name>
    <dbReference type="NCBI Taxonomy" id="106370"/>
    <lineage>
        <taxon>Bacteria</taxon>
        <taxon>Bacillati</taxon>
        <taxon>Actinomycetota</taxon>
        <taxon>Actinomycetes</taxon>
        <taxon>Frankiales</taxon>
        <taxon>Frankiaceae</taxon>
        <taxon>Frankia</taxon>
    </lineage>
</organism>
<evidence type="ECO:0000256" key="5">
    <source>
        <dbReference type="ARBA" id="ARBA00022989"/>
    </source>
</evidence>
<reference evidence="10 11" key="1">
    <citation type="journal article" date="2007" name="Genome Res.">
        <title>Genome characteristics of facultatively symbiotic Frankia sp. strains reflect host range and host plant biogeography.</title>
        <authorList>
            <person name="Normand P."/>
            <person name="Lapierre P."/>
            <person name="Tisa L.S."/>
            <person name="Gogarten J.P."/>
            <person name="Alloisio N."/>
            <person name="Bagnarol E."/>
            <person name="Bassi C.A."/>
            <person name="Berry A.M."/>
            <person name="Bickhart D.M."/>
            <person name="Choisne N."/>
            <person name="Couloux A."/>
            <person name="Cournoyer B."/>
            <person name="Cruveiller S."/>
            <person name="Daubin V."/>
            <person name="Demange N."/>
            <person name="Francino M.P."/>
            <person name="Goltsman E."/>
            <person name="Huang Y."/>
            <person name="Kopp O.R."/>
            <person name="Labarre L."/>
            <person name="Lapidus A."/>
            <person name="Lavire C."/>
            <person name="Marechal J."/>
            <person name="Martinez M."/>
            <person name="Mastronunzio J.E."/>
            <person name="Mullin B.C."/>
            <person name="Niemann J."/>
            <person name="Pujic P."/>
            <person name="Rawnsley T."/>
            <person name="Rouy Z."/>
            <person name="Schenowitz C."/>
            <person name="Sellstedt A."/>
            <person name="Tavares F."/>
            <person name="Tomkins J.P."/>
            <person name="Vallenet D."/>
            <person name="Valverde C."/>
            <person name="Wall L.G."/>
            <person name="Wang Y."/>
            <person name="Medigue C."/>
            <person name="Benson D.R."/>
        </authorList>
    </citation>
    <scope>NUCLEOTIDE SEQUENCE [LARGE SCALE GENOMIC DNA]</scope>
    <source>
        <strain evidence="11">DSM 45818 / CECT 9043 / CcI3</strain>
    </source>
</reference>
<feature type="transmembrane region" description="Helical" evidence="8">
    <location>
        <begin position="375"/>
        <end position="397"/>
    </location>
</feature>
<evidence type="ECO:0000256" key="6">
    <source>
        <dbReference type="ARBA" id="ARBA00023136"/>
    </source>
</evidence>
<keyword evidence="2" id="KW-0813">Transport</keyword>
<comment type="subcellular location">
    <subcellularLocation>
        <location evidence="1">Cell membrane</location>
        <topology evidence="1">Multi-pass membrane protein</topology>
    </subcellularLocation>
</comment>
<feature type="domain" description="Major facilitator superfamily (MFS) profile" evidence="9">
    <location>
        <begin position="28"/>
        <end position="521"/>
    </location>
</feature>
<dbReference type="Gene3D" id="1.20.1250.20">
    <property type="entry name" value="MFS general substrate transporter like domains"/>
    <property type="match status" value="1"/>
</dbReference>
<dbReference type="KEGG" id="fra:Francci3_2871"/>
<dbReference type="HOGENOM" id="CLU_000960_28_2_11"/>
<accession>Q2J913</accession>
<dbReference type="PANTHER" id="PTHR42718">
    <property type="entry name" value="MAJOR FACILITATOR SUPERFAMILY MULTIDRUG TRANSPORTER MFSC"/>
    <property type="match status" value="1"/>
</dbReference>
<evidence type="ECO:0000313" key="11">
    <source>
        <dbReference type="Proteomes" id="UP000001937"/>
    </source>
</evidence>
<feature type="transmembrane region" description="Helical" evidence="8">
    <location>
        <begin position="26"/>
        <end position="50"/>
    </location>
</feature>
<dbReference type="InterPro" id="IPR036259">
    <property type="entry name" value="MFS_trans_sf"/>
</dbReference>
<keyword evidence="3" id="KW-1003">Cell membrane</keyword>
<keyword evidence="6 8" id="KW-0472">Membrane</keyword>
<proteinExistence type="predicted"/>
<sequence>MPDLVMQPMPGMRPTPGTRRAGRREWAGLAVLALPCLLLSIDVTVLYFALPFITARLAPSGAQLLWIVDIYSFVLAGLLITMGTVGDRIGRRRLLLYGAAVFGTASVLAAYATGPVMLILARAAMGAAGATLMPSTLGLIRVLFVDPDQRRVAVAIWTASFSGGVALGPLLGGFLLEHFWWGAVFLINVPVMLLLLVLGLAFLPEFRDPRPGRFDLTSAGLSLAAVLSAVYGMKRIAEHGWTAVPMTAFVVGVILGGLLVVRQRRVDQPLIDPRLFASRAVRTALAVNALALFALVGFSFFATQYLQLVAGLTPLVAGLWTMLPATAMIISVLAAPRLLRLLRLGGALGAGLVVTALGFGIASRLGVSGGLPVLLGAYAVLISGVGVVLTICTDVVLGNAPPERAGSASALSESAIEFGGALGVAVLGSIATAVYRNEVPTRAPSGLPTIAVDAARETLGGAVEVAHRLPGGLHPGGLGDMLLRVAQECYVDAMSVTALIAMTVMAVTAIAVVVVLRRDAAPSMPESSTVGSSTAGDAVAGRAESVGTEGSDRTVADSAAPGA</sequence>
<dbReference type="InterPro" id="IPR020846">
    <property type="entry name" value="MFS_dom"/>
</dbReference>
<feature type="transmembrane region" description="Helical" evidence="8">
    <location>
        <begin position="62"/>
        <end position="82"/>
    </location>
</feature>
<feature type="transmembrane region" description="Helical" evidence="8">
    <location>
        <begin position="94"/>
        <end position="113"/>
    </location>
</feature>
<evidence type="ECO:0000313" key="10">
    <source>
        <dbReference type="EMBL" id="ABD12229.1"/>
    </source>
</evidence>
<evidence type="ECO:0000256" key="7">
    <source>
        <dbReference type="SAM" id="MobiDB-lite"/>
    </source>
</evidence>
<protein>
    <submittedName>
        <fullName evidence="10">Major facilitator superfamily MFS_1</fullName>
    </submittedName>
</protein>
<dbReference type="eggNOG" id="COG0477">
    <property type="taxonomic scope" value="Bacteria"/>
</dbReference>
<feature type="transmembrane region" description="Helical" evidence="8">
    <location>
        <begin position="418"/>
        <end position="435"/>
    </location>
</feature>
<dbReference type="PROSITE" id="PS50850">
    <property type="entry name" value="MFS"/>
    <property type="match status" value="1"/>
</dbReference>
<dbReference type="AlphaFoldDB" id="Q2J913"/>
<name>Q2J913_FRACC</name>
<feature type="transmembrane region" description="Helical" evidence="8">
    <location>
        <begin position="239"/>
        <end position="261"/>
    </location>
</feature>
<dbReference type="InterPro" id="IPR011701">
    <property type="entry name" value="MFS"/>
</dbReference>
<feature type="transmembrane region" description="Helical" evidence="8">
    <location>
        <begin position="119"/>
        <end position="140"/>
    </location>
</feature>
<evidence type="ECO:0000256" key="3">
    <source>
        <dbReference type="ARBA" id="ARBA00022475"/>
    </source>
</evidence>
<keyword evidence="5 8" id="KW-1133">Transmembrane helix</keyword>
<dbReference type="Proteomes" id="UP000001937">
    <property type="component" value="Chromosome"/>
</dbReference>
<dbReference type="CDD" id="cd17321">
    <property type="entry name" value="MFS_MMR_MDR_like"/>
    <property type="match status" value="1"/>
</dbReference>
<feature type="transmembrane region" description="Helical" evidence="8">
    <location>
        <begin position="214"/>
        <end position="233"/>
    </location>
</feature>